<dbReference type="FunFam" id="1.10.3470.10:FF:000001">
    <property type="entry name" value="Vitamin B12 ABC transporter permease BtuC"/>
    <property type="match status" value="1"/>
</dbReference>
<keyword evidence="5 8" id="KW-0812">Transmembrane</keyword>
<gene>
    <name evidence="9" type="ORF">LX66_0417</name>
</gene>
<dbReference type="RefSeq" id="WP_145710226.1">
    <property type="nucleotide sequence ID" value="NZ_BAAAFY010000001.1"/>
</dbReference>
<dbReference type="InterPro" id="IPR037294">
    <property type="entry name" value="ABC_BtuC-like"/>
</dbReference>
<feature type="transmembrane region" description="Helical" evidence="8">
    <location>
        <begin position="209"/>
        <end position="228"/>
    </location>
</feature>
<dbReference type="PANTHER" id="PTHR30472">
    <property type="entry name" value="FERRIC ENTEROBACTIN TRANSPORT SYSTEM PERMEASE PROTEIN"/>
    <property type="match status" value="1"/>
</dbReference>
<dbReference type="AlphaFoldDB" id="A0A562TDA6"/>
<comment type="caution">
    <text evidence="9">The sequence shown here is derived from an EMBL/GenBank/DDBJ whole genome shotgun (WGS) entry which is preliminary data.</text>
</comment>
<name>A0A562TDA6_CHIJA</name>
<feature type="transmembrane region" description="Helical" evidence="8">
    <location>
        <begin position="259"/>
        <end position="286"/>
    </location>
</feature>
<dbReference type="PANTHER" id="PTHR30472:SF25">
    <property type="entry name" value="ABC TRANSPORTER PERMEASE PROTEIN MJ0876-RELATED"/>
    <property type="match status" value="1"/>
</dbReference>
<dbReference type="GO" id="GO:0022857">
    <property type="term" value="F:transmembrane transporter activity"/>
    <property type="evidence" value="ECO:0007669"/>
    <property type="project" value="InterPro"/>
</dbReference>
<feature type="transmembrane region" description="Helical" evidence="8">
    <location>
        <begin position="64"/>
        <end position="87"/>
    </location>
</feature>
<feature type="transmembrane region" description="Helical" evidence="8">
    <location>
        <begin position="135"/>
        <end position="154"/>
    </location>
</feature>
<keyword evidence="4" id="KW-1003">Cell membrane</keyword>
<comment type="similarity">
    <text evidence="2">Belongs to the binding-protein-dependent transport system permease family. FecCD subfamily.</text>
</comment>
<evidence type="ECO:0000256" key="1">
    <source>
        <dbReference type="ARBA" id="ARBA00004651"/>
    </source>
</evidence>
<evidence type="ECO:0000256" key="3">
    <source>
        <dbReference type="ARBA" id="ARBA00022448"/>
    </source>
</evidence>
<protein>
    <submittedName>
        <fullName evidence="9">Iron complex transport system permease protein</fullName>
    </submittedName>
</protein>
<keyword evidence="6 8" id="KW-1133">Transmembrane helix</keyword>
<dbReference type="OrthoDB" id="9811721at2"/>
<evidence type="ECO:0000256" key="6">
    <source>
        <dbReference type="ARBA" id="ARBA00022989"/>
    </source>
</evidence>
<proteinExistence type="inferred from homology"/>
<dbReference type="InterPro" id="IPR000522">
    <property type="entry name" value="ABC_transptr_permease_BtuC"/>
</dbReference>
<evidence type="ECO:0000256" key="2">
    <source>
        <dbReference type="ARBA" id="ARBA00007935"/>
    </source>
</evidence>
<sequence>MKKRVQGISSISLLGILLLLVIIIATGTGAMQMSPLQVIAILLEQAGIRLPVAYPEQMIAVLWVIRLPRVILAVLIGAGLGIAGASLQGLFRNPLADPALIGVSAGASVTAAIMIVLQPWLFAVHAGQSAGIWQSYAHNLVTFAGAIVTVWIVFRISIYGNRAIVAVMLLGGIAINALCGAFTGLMTYVADNEQLRSITFWTLGSLGGASWQTVAAVLPFVLVPLLLLPRMAPALNVFALGEREAMHSGVKVSTLKTQLIIYSTMAVAAGVAVAGIIGFIGLVVPHMIRQLTGPDHRVLLPCAALAGAVLLTVADLLSRTMIAPAELPVGIITAIAGAPVFIWLILKEKRTMTI</sequence>
<evidence type="ECO:0000256" key="5">
    <source>
        <dbReference type="ARBA" id="ARBA00022692"/>
    </source>
</evidence>
<dbReference type="Proteomes" id="UP000316778">
    <property type="component" value="Unassembled WGS sequence"/>
</dbReference>
<reference evidence="9 10" key="1">
    <citation type="journal article" date="2013" name="Stand. Genomic Sci.">
        <title>Genomic Encyclopedia of Type Strains, Phase I: The one thousand microbial genomes (KMG-I) project.</title>
        <authorList>
            <person name="Kyrpides N.C."/>
            <person name="Woyke T."/>
            <person name="Eisen J.A."/>
            <person name="Garrity G."/>
            <person name="Lilburn T.G."/>
            <person name="Beck B.J."/>
            <person name="Whitman W.B."/>
            <person name="Hugenholtz P."/>
            <person name="Klenk H.P."/>
        </authorList>
    </citation>
    <scope>NUCLEOTIDE SEQUENCE [LARGE SCALE GENOMIC DNA]</scope>
    <source>
        <strain evidence="9 10">DSM 13484</strain>
    </source>
</reference>
<evidence type="ECO:0000256" key="8">
    <source>
        <dbReference type="SAM" id="Phobius"/>
    </source>
</evidence>
<dbReference type="EMBL" id="VLLG01000002">
    <property type="protein sequence ID" value="TWI91056.1"/>
    <property type="molecule type" value="Genomic_DNA"/>
</dbReference>
<comment type="subcellular location">
    <subcellularLocation>
        <location evidence="1">Cell membrane</location>
        <topology evidence="1">Multi-pass membrane protein</topology>
    </subcellularLocation>
</comment>
<accession>A0A562TDA6</accession>
<dbReference type="SUPFAM" id="SSF81345">
    <property type="entry name" value="ABC transporter involved in vitamin B12 uptake, BtuC"/>
    <property type="match status" value="1"/>
</dbReference>
<feature type="transmembrane region" description="Helical" evidence="8">
    <location>
        <begin position="99"/>
        <end position="123"/>
    </location>
</feature>
<evidence type="ECO:0000256" key="4">
    <source>
        <dbReference type="ARBA" id="ARBA00022475"/>
    </source>
</evidence>
<keyword evidence="7 8" id="KW-0472">Membrane</keyword>
<dbReference type="Pfam" id="PF01032">
    <property type="entry name" value="FecCD"/>
    <property type="match status" value="1"/>
</dbReference>
<feature type="transmembrane region" description="Helical" evidence="8">
    <location>
        <begin position="329"/>
        <end position="346"/>
    </location>
</feature>
<evidence type="ECO:0000313" key="10">
    <source>
        <dbReference type="Proteomes" id="UP000316778"/>
    </source>
</evidence>
<evidence type="ECO:0000313" key="9">
    <source>
        <dbReference type="EMBL" id="TWI91056.1"/>
    </source>
</evidence>
<keyword evidence="10" id="KW-1185">Reference proteome</keyword>
<dbReference type="GO" id="GO:0005886">
    <property type="term" value="C:plasma membrane"/>
    <property type="evidence" value="ECO:0007669"/>
    <property type="project" value="UniProtKB-SubCell"/>
</dbReference>
<feature type="transmembrane region" description="Helical" evidence="8">
    <location>
        <begin position="298"/>
        <end position="317"/>
    </location>
</feature>
<dbReference type="GO" id="GO:0033214">
    <property type="term" value="P:siderophore-iron import into cell"/>
    <property type="evidence" value="ECO:0007669"/>
    <property type="project" value="TreeGrafter"/>
</dbReference>
<feature type="transmembrane region" description="Helical" evidence="8">
    <location>
        <begin position="166"/>
        <end position="189"/>
    </location>
</feature>
<dbReference type="Gene3D" id="1.10.3470.10">
    <property type="entry name" value="ABC transporter involved in vitamin B12 uptake, BtuC"/>
    <property type="match status" value="1"/>
</dbReference>
<dbReference type="CDD" id="cd06550">
    <property type="entry name" value="TM_ABC_iron-siderophores_like"/>
    <property type="match status" value="1"/>
</dbReference>
<evidence type="ECO:0000256" key="7">
    <source>
        <dbReference type="ARBA" id="ARBA00023136"/>
    </source>
</evidence>
<keyword evidence="3" id="KW-0813">Transport</keyword>
<organism evidence="9 10">
    <name type="scientific">Chitinophaga japonensis</name>
    <name type="common">Flexibacter japonensis</name>
    <dbReference type="NCBI Taxonomy" id="104662"/>
    <lineage>
        <taxon>Bacteria</taxon>
        <taxon>Pseudomonadati</taxon>
        <taxon>Bacteroidota</taxon>
        <taxon>Chitinophagia</taxon>
        <taxon>Chitinophagales</taxon>
        <taxon>Chitinophagaceae</taxon>
        <taxon>Chitinophaga</taxon>
    </lineage>
</organism>